<keyword evidence="4 7" id="KW-0732">Signal</keyword>
<gene>
    <name evidence="9" type="ORF">ELS82_13000</name>
</gene>
<evidence type="ECO:0000313" key="10">
    <source>
        <dbReference type="Proteomes" id="UP000297753"/>
    </source>
</evidence>
<dbReference type="GO" id="GO:0017004">
    <property type="term" value="P:cytochrome complex assembly"/>
    <property type="evidence" value="ECO:0007669"/>
    <property type="project" value="UniProtKB-KW"/>
</dbReference>
<keyword evidence="7" id="KW-1133">Transmembrane helix</keyword>
<comment type="function">
    <text evidence="7">Possible subunit of a heme lyase.</text>
</comment>
<dbReference type="EMBL" id="SATR01000018">
    <property type="protein sequence ID" value="TFH91210.1"/>
    <property type="molecule type" value="Genomic_DNA"/>
</dbReference>
<keyword evidence="7" id="KW-0812">Transmembrane</keyword>
<organism evidence="9 10">
    <name type="scientific">Vibrio ouci</name>
    <dbReference type="NCBI Taxonomy" id="2499078"/>
    <lineage>
        <taxon>Bacteria</taxon>
        <taxon>Pseudomonadati</taxon>
        <taxon>Pseudomonadota</taxon>
        <taxon>Gammaproteobacteria</taxon>
        <taxon>Vibrionales</taxon>
        <taxon>Vibrionaceae</taxon>
        <taxon>Vibrio</taxon>
    </lineage>
</organism>
<keyword evidence="3 7" id="KW-0479">Metal-binding</keyword>
<keyword evidence="5" id="KW-0201">Cytochrome c-type biogenesis</keyword>
<evidence type="ECO:0000256" key="6">
    <source>
        <dbReference type="ARBA" id="ARBA00023004"/>
    </source>
</evidence>
<dbReference type="PANTHER" id="PTHR47870">
    <property type="entry name" value="CYTOCHROME C-TYPE BIOGENESIS PROTEIN CCMH"/>
    <property type="match status" value="1"/>
</dbReference>
<dbReference type="AlphaFoldDB" id="A0A4Y8WE48"/>
<dbReference type="GO" id="GO:0005886">
    <property type="term" value="C:plasma membrane"/>
    <property type="evidence" value="ECO:0007669"/>
    <property type="project" value="TreeGrafter"/>
</dbReference>
<keyword evidence="6 7" id="KW-0408">Iron</keyword>
<dbReference type="OrthoDB" id="9804975at2"/>
<evidence type="ECO:0000256" key="2">
    <source>
        <dbReference type="ARBA" id="ARBA00022617"/>
    </source>
</evidence>
<accession>A0A4Y8WE48</accession>
<comment type="caution">
    <text evidence="9">The sequence shown here is derived from an EMBL/GenBank/DDBJ whole genome shotgun (WGS) entry which is preliminary data.</text>
</comment>
<dbReference type="InterPro" id="IPR051263">
    <property type="entry name" value="C-type_cytochrome_biogenesis"/>
</dbReference>
<feature type="chain" id="PRO_5021469792" description="Cytochrome c-type biogenesis protein" evidence="7">
    <location>
        <begin position="21"/>
        <end position="161"/>
    </location>
</feature>
<reference evidence="9 10" key="1">
    <citation type="submission" date="2019-01" db="EMBL/GenBank/DDBJ databases">
        <title>Vibrio BEI176 sp. nov, a marine bacterium isolated from China: eastern marignal seas.</title>
        <authorList>
            <person name="Li B."/>
        </authorList>
    </citation>
    <scope>NUCLEOTIDE SEQUENCE [LARGE SCALE GENOMIC DNA]</scope>
    <source>
        <strain evidence="9 10">BEI176</strain>
    </source>
</reference>
<dbReference type="CDD" id="cd16378">
    <property type="entry name" value="CcmH_N"/>
    <property type="match status" value="1"/>
</dbReference>
<feature type="transmembrane region" description="Helical" evidence="7">
    <location>
        <begin position="99"/>
        <end position="123"/>
    </location>
</feature>
<evidence type="ECO:0000313" key="9">
    <source>
        <dbReference type="EMBL" id="TFH91210.1"/>
    </source>
</evidence>
<keyword evidence="2 7" id="KW-0349">Heme</keyword>
<evidence type="ECO:0000256" key="5">
    <source>
        <dbReference type="ARBA" id="ARBA00022748"/>
    </source>
</evidence>
<feature type="domain" description="CcmH/CycL/Ccl2/NrfF N-terminal" evidence="8">
    <location>
        <begin position="9"/>
        <end position="151"/>
    </location>
</feature>
<dbReference type="Gene3D" id="1.10.8.640">
    <property type="entry name" value="Cytochrome C biogenesis protein"/>
    <property type="match status" value="1"/>
</dbReference>
<sequence>MKKWILALVACLTFSMTAYATIEIYEFDNLEQEHQFKELGNTLRCPKCQNNTIADSNAELAVDLRHKVYEMTKEGKSKQEIVDYMIARYGNFVTYNPPFTIATSILWLGPIAVVLLGFGLIIVRSRKPKAVTEKDDQEWDSDKEARLKALLDEEKNDGDKQ</sequence>
<evidence type="ECO:0000256" key="1">
    <source>
        <dbReference type="ARBA" id="ARBA00010342"/>
    </source>
</evidence>
<keyword evidence="10" id="KW-1185">Reference proteome</keyword>
<name>A0A4Y8WE48_9VIBR</name>
<proteinExistence type="inferred from homology"/>
<evidence type="ECO:0000256" key="7">
    <source>
        <dbReference type="RuleBase" id="RU364112"/>
    </source>
</evidence>
<dbReference type="PANTHER" id="PTHR47870:SF1">
    <property type="entry name" value="CYTOCHROME C-TYPE BIOGENESIS PROTEIN CCMH"/>
    <property type="match status" value="1"/>
</dbReference>
<evidence type="ECO:0000256" key="4">
    <source>
        <dbReference type="ARBA" id="ARBA00022729"/>
    </source>
</evidence>
<protein>
    <recommendedName>
        <fullName evidence="7">Cytochrome c-type biogenesis protein</fullName>
    </recommendedName>
</protein>
<evidence type="ECO:0000256" key="3">
    <source>
        <dbReference type="ARBA" id="ARBA00022723"/>
    </source>
</evidence>
<comment type="similarity">
    <text evidence="1 7">Belongs to the CcmH/CycL/Ccl2/NrfF family.</text>
</comment>
<evidence type="ECO:0000259" key="8">
    <source>
        <dbReference type="Pfam" id="PF03918"/>
    </source>
</evidence>
<feature type="signal peptide" evidence="7">
    <location>
        <begin position="1"/>
        <end position="20"/>
    </location>
</feature>
<dbReference type="InterPro" id="IPR005616">
    <property type="entry name" value="CcmH/CycL/Ccl2/NrfF_N"/>
</dbReference>
<dbReference type="GO" id="GO:0046872">
    <property type="term" value="F:metal ion binding"/>
    <property type="evidence" value="ECO:0007669"/>
    <property type="project" value="UniProtKB-KW"/>
</dbReference>
<dbReference type="Pfam" id="PF03918">
    <property type="entry name" value="CcmH"/>
    <property type="match status" value="1"/>
</dbReference>
<dbReference type="InterPro" id="IPR038297">
    <property type="entry name" value="CcmH/CycL/NrfF/Ccl2_sf"/>
</dbReference>
<dbReference type="RefSeq" id="WP_134835851.1">
    <property type="nucleotide sequence ID" value="NZ_SATR01000018.1"/>
</dbReference>
<dbReference type="FunFam" id="1.10.8.640:FF:000001">
    <property type="entry name" value="Cytochrome c-type biogenesis protein"/>
    <property type="match status" value="1"/>
</dbReference>
<dbReference type="Proteomes" id="UP000297753">
    <property type="component" value="Unassembled WGS sequence"/>
</dbReference>
<keyword evidence="7" id="KW-0472">Membrane</keyword>